<dbReference type="InterPro" id="IPR055170">
    <property type="entry name" value="GFO_IDH_MocA-like_dom"/>
</dbReference>
<dbReference type="eggNOG" id="COG0673">
    <property type="taxonomic scope" value="Bacteria"/>
</dbReference>
<evidence type="ECO:0000313" key="3">
    <source>
        <dbReference type="EMBL" id="ADL13618.1"/>
    </source>
</evidence>
<organism evidence="3 4">
    <name type="scientific">Acetohalobium arabaticum (strain ATCC 49924 / DSM 5501 / Z-7288)</name>
    <dbReference type="NCBI Taxonomy" id="574087"/>
    <lineage>
        <taxon>Bacteria</taxon>
        <taxon>Bacillati</taxon>
        <taxon>Bacillota</taxon>
        <taxon>Clostridia</taxon>
        <taxon>Halanaerobiales</taxon>
        <taxon>Halobacteroidaceae</taxon>
        <taxon>Acetohalobium</taxon>
    </lineage>
</organism>
<dbReference type="OrthoDB" id="240873at2"/>
<dbReference type="AlphaFoldDB" id="D9QTB8"/>
<dbReference type="KEGG" id="aar:Acear_2129"/>
<dbReference type="Gene3D" id="3.30.360.10">
    <property type="entry name" value="Dihydrodipicolinate Reductase, domain 2"/>
    <property type="match status" value="1"/>
</dbReference>
<dbReference type="Pfam" id="PF22725">
    <property type="entry name" value="GFO_IDH_MocA_C3"/>
    <property type="match status" value="1"/>
</dbReference>
<keyword evidence="4" id="KW-1185">Reference proteome</keyword>
<dbReference type="EMBL" id="CP002105">
    <property type="protein sequence ID" value="ADL13618.1"/>
    <property type="molecule type" value="Genomic_DNA"/>
</dbReference>
<name>D9QTB8_ACEAZ</name>
<protein>
    <submittedName>
        <fullName evidence="3">Oxidoreductase domain protein</fullName>
    </submittedName>
</protein>
<dbReference type="HOGENOM" id="CLU_023194_1_0_9"/>
<feature type="domain" description="GFO/IDH/MocA-like oxidoreductase" evidence="2">
    <location>
        <begin position="150"/>
        <end position="274"/>
    </location>
</feature>
<gene>
    <name evidence="3" type="ordered locus">Acear_2129</name>
</gene>
<dbReference type="Gene3D" id="3.40.50.720">
    <property type="entry name" value="NAD(P)-binding Rossmann-like Domain"/>
    <property type="match status" value="1"/>
</dbReference>
<dbReference type="Pfam" id="PF01408">
    <property type="entry name" value="GFO_IDH_MocA"/>
    <property type="match status" value="1"/>
</dbReference>
<dbReference type="GO" id="GO:0000166">
    <property type="term" value="F:nucleotide binding"/>
    <property type="evidence" value="ECO:0007669"/>
    <property type="project" value="InterPro"/>
</dbReference>
<dbReference type="PANTHER" id="PTHR43249">
    <property type="entry name" value="UDP-N-ACETYL-2-AMINO-2-DEOXY-D-GLUCURONATE OXIDASE"/>
    <property type="match status" value="1"/>
</dbReference>
<proteinExistence type="predicted"/>
<evidence type="ECO:0000259" key="1">
    <source>
        <dbReference type="Pfam" id="PF01408"/>
    </source>
</evidence>
<dbReference type="SUPFAM" id="SSF51735">
    <property type="entry name" value="NAD(P)-binding Rossmann-fold domains"/>
    <property type="match status" value="1"/>
</dbReference>
<dbReference type="InterPro" id="IPR000683">
    <property type="entry name" value="Gfo/Idh/MocA-like_OxRdtase_N"/>
</dbReference>
<dbReference type="RefSeq" id="WP_013279061.1">
    <property type="nucleotide sequence ID" value="NC_014378.1"/>
</dbReference>
<dbReference type="STRING" id="574087.Acear_2129"/>
<feature type="domain" description="Gfo/Idh/MocA-like oxidoreductase N-terminal" evidence="1">
    <location>
        <begin position="6"/>
        <end position="141"/>
    </location>
</feature>
<accession>D9QTB8</accession>
<dbReference type="SUPFAM" id="SSF55347">
    <property type="entry name" value="Glyceraldehyde-3-phosphate dehydrogenase-like, C-terminal domain"/>
    <property type="match status" value="1"/>
</dbReference>
<dbReference type="PANTHER" id="PTHR43249:SF1">
    <property type="entry name" value="D-GLUCOSIDE 3-DEHYDROGENASE"/>
    <property type="match status" value="1"/>
</dbReference>
<dbReference type="InterPro" id="IPR036291">
    <property type="entry name" value="NAD(P)-bd_dom_sf"/>
</dbReference>
<evidence type="ECO:0000259" key="2">
    <source>
        <dbReference type="Pfam" id="PF22725"/>
    </source>
</evidence>
<sequence length="375" mass="42458">MNNRLGFGIIGCGRISPKHVEGIINNYDEAELVAVSDLVPEKMDEAVDYFKEYIEDDERLKKEINADQNIKKYEDYKELLKDDEVDVVTIATETGYHAEITIDALNAGKHVIVEKAMALSTKDADRMIETADKKGLKLAVCHQNRFNPTVQQLREALQKDRFGRLVHAVASVRWNRNDEYYNMDDWHGTLALDGGILMNQCIHNIDMLCWMMGDVERVTAETDTFLRDIETEDAGMAVVRFKNGAIGLIEGTVCVYPRNLEETFNIFGEQGTVRLAGIAMNEIIDWKFADGAEDEAEKMKEANYETDTVYGYGHNLLFGDMIDAIREDRKPLVDGREGKKAMELVLAIYKSARIGQPIELPLEDYSTTTGVESYE</sequence>
<reference evidence="3 4" key="1">
    <citation type="journal article" date="2010" name="Stand. Genomic Sci.">
        <title>Complete genome sequence of Acetohalobium arabaticum type strain (Z-7288).</title>
        <authorList>
            <person name="Sikorski J."/>
            <person name="Lapidus A."/>
            <person name="Chertkov O."/>
            <person name="Lucas S."/>
            <person name="Copeland A."/>
            <person name="Glavina Del Rio T."/>
            <person name="Nolan M."/>
            <person name="Tice H."/>
            <person name="Cheng J.F."/>
            <person name="Han C."/>
            <person name="Brambilla E."/>
            <person name="Pitluck S."/>
            <person name="Liolios K."/>
            <person name="Ivanova N."/>
            <person name="Mavromatis K."/>
            <person name="Mikhailova N."/>
            <person name="Pati A."/>
            <person name="Bruce D."/>
            <person name="Detter C."/>
            <person name="Tapia R."/>
            <person name="Goodwin L."/>
            <person name="Chen A."/>
            <person name="Palaniappan K."/>
            <person name="Land M."/>
            <person name="Hauser L."/>
            <person name="Chang Y.J."/>
            <person name="Jeffries C.D."/>
            <person name="Rohde M."/>
            <person name="Goker M."/>
            <person name="Spring S."/>
            <person name="Woyke T."/>
            <person name="Bristow J."/>
            <person name="Eisen J.A."/>
            <person name="Markowitz V."/>
            <person name="Hugenholtz P."/>
            <person name="Kyrpides N.C."/>
            <person name="Klenk H.P."/>
        </authorList>
    </citation>
    <scope>NUCLEOTIDE SEQUENCE [LARGE SCALE GENOMIC DNA]</scope>
    <source>
        <strain evidence="4">ATCC 49924 / DSM 5501 / Z-7288</strain>
    </source>
</reference>
<dbReference type="Proteomes" id="UP000001661">
    <property type="component" value="Chromosome"/>
</dbReference>
<dbReference type="InterPro" id="IPR052515">
    <property type="entry name" value="Gfo/Idh/MocA_Oxidoreductase"/>
</dbReference>
<evidence type="ECO:0000313" key="4">
    <source>
        <dbReference type="Proteomes" id="UP000001661"/>
    </source>
</evidence>